<reference evidence="1 2" key="1">
    <citation type="submission" date="2013-12" db="EMBL/GenBank/DDBJ databases">
        <title>Annotated genome of Streptomyces scopuliridis.</title>
        <authorList>
            <person name="Olson J.B."/>
        </authorList>
    </citation>
    <scope>NUCLEOTIDE SEQUENCE [LARGE SCALE GENOMIC DNA]</scope>
    <source>
        <strain evidence="1 2">RB72</strain>
    </source>
</reference>
<proteinExistence type="predicted"/>
<dbReference type="AlphaFoldDB" id="A0A2T7T250"/>
<dbReference type="Proteomes" id="UP000245992">
    <property type="component" value="Unassembled WGS sequence"/>
</dbReference>
<sequence length="27" mass="2776">MADLAFVVTTIAVFALVALIAKGVTKL</sequence>
<evidence type="ECO:0000313" key="1">
    <source>
        <dbReference type="EMBL" id="PVE09226.1"/>
    </source>
</evidence>
<gene>
    <name evidence="1" type="ORF">Y717_01105</name>
</gene>
<organism evidence="1 2">
    <name type="scientific">Streptomyces scopuliridis RB72</name>
    <dbReference type="NCBI Taxonomy" id="1440053"/>
    <lineage>
        <taxon>Bacteria</taxon>
        <taxon>Bacillati</taxon>
        <taxon>Actinomycetota</taxon>
        <taxon>Actinomycetes</taxon>
        <taxon>Kitasatosporales</taxon>
        <taxon>Streptomycetaceae</taxon>
        <taxon>Streptomyces</taxon>
    </lineage>
</organism>
<protein>
    <recommendedName>
        <fullName evidence="3">Potassium-transporting ATPase</fullName>
    </recommendedName>
</protein>
<evidence type="ECO:0008006" key="3">
    <source>
        <dbReference type="Google" id="ProtNLM"/>
    </source>
</evidence>
<accession>A0A2T7T250</accession>
<name>A0A2T7T250_9ACTN</name>
<dbReference type="EMBL" id="AZSP01000243">
    <property type="protein sequence ID" value="PVE09226.1"/>
    <property type="molecule type" value="Genomic_DNA"/>
</dbReference>
<comment type="caution">
    <text evidence="1">The sequence shown here is derived from an EMBL/GenBank/DDBJ whole genome shotgun (WGS) entry which is preliminary data.</text>
</comment>
<keyword evidence="2" id="KW-1185">Reference proteome</keyword>
<dbReference type="STRING" id="1440053.GCA_000718095_01010"/>
<evidence type="ECO:0000313" key="2">
    <source>
        <dbReference type="Proteomes" id="UP000245992"/>
    </source>
</evidence>